<dbReference type="InterPro" id="IPR000888">
    <property type="entry name" value="RmlC-like"/>
</dbReference>
<evidence type="ECO:0000256" key="2">
    <source>
        <dbReference type="PIRSR" id="PIRSR600888-1"/>
    </source>
</evidence>
<proteinExistence type="inferred from homology"/>
<feature type="site" description="Participates in a stacking interaction with the thymidine ring of dTDP-4-oxo-6-deoxyglucose" evidence="3">
    <location>
        <position position="145"/>
    </location>
</feature>
<accession>A0A023GUI1</accession>
<feature type="active site" description="Proton acceptor" evidence="2">
    <location>
        <position position="69"/>
    </location>
</feature>
<dbReference type="Pfam" id="PF00908">
    <property type="entry name" value="dTDP_sugar_isom"/>
    <property type="match status" value="1"/>
</dbReference>
<dbReference type="AlphaFoldDB" id="A0A023GUI1"/>
<dbReference type="GO" id="GO:0008830">
    <property type="term" value="F:dTDP-4-dehydrorhamnose 3,5-epimerase activity"/>
    <property type="evidence" value="ECO:0007669"/>
    <property type="project" value="InterPro"/>
</dbReference>
<dbReference type="InterPro" id="IPR014710">
    <property type="entry name" value="RmlC-like_jellyroll"/>
</dbReference>
<dbReference type="PANTHER" id="PTHR21047">
    <property type="entry name" value="DTDP-6-DEOXY-D-GLUCOSE-3,5 EPIMERASE"/>
    <property type="match status" value="1"/>
</dbReference>
<dbReference type="PANTHER" id="PTHR21047:SF2">
    <property type="entry name" value="THYMIDINE DIPHOSPHO-4-KETO-RHAMNOSE 3,5-EPIMERASE"/>
    <property type="match status" value="1"/>
</dbReference>
<reference evidence="4" key="1">
    <citation type="submission" date="2011-05" db="EMBL/GenBank/DDBJ databases">
        <authorList>
            <person name="Ma H."/>
            <person name="Zhou Q."/>
            <person name="Igarashi Y."/>
            <person name="Tang G."/>
        </authorList>
    </citation>
    <scope>NUCLEOTIDE SEQUENCE</scope>
</reference>
<evidence type="ECO:0000256" key="3">
    <source>
        <dbReference type="PIRSR" id="PIRSR600888-3"/>
    </source>
</evidence>
<dbReference type="CDD" id="cd00438">
    <property type="entry name" value="cupin_RmlC"/>
    <property type="match status" value="1"/>
</dbReference>
<sequence>MSTVSSAPAQTGVELPGVWNAPLTPHPDVRGHFVEVFRDSTLAEETGAGFRAVQASLSVSRRGVIRGVHYFPDGPGQVKVVSCAHGEVLDVLVDLRVGSPTFGRWSGTRLSQDEPRAVRIPRGVGHSFVALTDRAVVLYLCDEEYVPGRELTVHPFDADLDLPWPTGLATIVSDRDLAAPSLRELRERGLLPTY</sequence>
<dbReference type="SUPFAM" id="SSF51182">
    <property type="entry name" value="RmlC-like cupins"/>
    <property type="match status" value="1"/>
</dbReference>
<dbReference type="EMBL" id="JN038178">
    <property type="protein sequence ID" value="AFJ52682.1"/>
    <property type="molecule type" value="Genomic_DNA"/>
</dbReference>
<dbReference type="GO" id="GO:0005829">
    <property type="term" value="C:cytosol"/>
    <property type="evidence" value="ECO:0007669"/>
    <property type="project" value="TreeGrafter"/>
</dbReference>
<evidence type="ECO:0000313" key="4">
    <source>
        <dbReference type="EMBL" id="AFJ52682.1"/>
    </source>
</evidence>
<dbReference type="GO" id="GO:0019305">
    <property type="term" value="P:dTDP-rhamnose biosynthetic process"/>
    <property type="evidence" value="ECO:0007669"/>
    <property type="project" value="TreeGrafter"/>
</dbReference>
<organism evidence="4">
    <name type="scientific">Micromonospora okii</name>
    <dbReference type="NCBI Taxonomy" id="1182970"/>
    <lineage>
        <taxon>Bacteria</taxon>
        <taxon>Bacillati</taxon>
        <taxon>Actinomycetota</taxon>
        <taxon>Actinomycetes</taxon>
        <taxon>Micromonosporales</taxon>
        <taxon>Micromonosporaceae</taxon>
        <taxon>Micromonospora</taxon>
    </lineage>
</organism>
<dbReference type="Gene3D" id="2.60.120.10">
    <property type="entry name" value="Jelly Rolls"/>
    <property type="match status" value="1"/>
</dbReference>
<evidence type="ECO:0000256" key="1">
    <source>
        <dbReference type="ARBA" id="ARBA00010154"/>
    </source>
</evidence>
<name>A0A023GUI1_9ACTN</name>
<dbReference type="InterPro" id="IPR011051">
    <property type="entry name" value="RmlC_Cupin_sf"/>
</dbReference>
<comment type="similarity">
    <text evidence="1">Belongs to the dTDP-4-dehydrorhamnose 3,5-epimerase family.</text>
</comment>
<protein>
    <submittedName>
        <fullName evidence="4">3,5-epimerase</fullName>
    </submittedName>
</protein>
<dbReference type="RefSeq" id="WP_229397699.1">
    <property type="nucleotide sequence ID" value="NZ_BBZF01000012.1"/>
</dbReference>
<feature type="active site" description="Proton donor" evidence="2">
    <location>
        <position position="139"/>
    </location>
</feature>
<dbReference type="GO" id="GO:0000271">
    <property type="term" value="P:polysaccharide biosynthetic process"/>
    <property type="evidence" value="ECO:0007669"/>
    <property type="project" value="TreeGrafter"/>
</dbReference>
<reference evidence="4" key="2">
    <citation type="journal article" date="2013" name="Chem. Biol.">
        <title>Unconventional origin and hybrid system for construction of pyrrolopyrrole moiety in kosinostatin biosynthesis.</title>
        <authorList>
            <person name="Ma H.M."/>
            <person name="Zhou Q."/>
            <person name="Tang Y.M."/>
            <person name="Zhang Z."/>
            <person name="Chen Y.S."/>
            <person name="He H.Y."/>
            <person name="Pan H.X."/>
            <person name="Tang M.C."/>
            <person name="Gao J.F."/>
            <person name="Zhao S.Y."/>
            <person name="Igarashi Y."/>
            <person name="Tang G.L."/>
        </authorList>
    </citation>
    <scope>NUCLEOTIDE SEQUENCE</scope>
</reference>